<dbReference type="PANTHER" id="PTHR12080">
    <property type="entry name" value="SIGNALING LYMPHOCYTIC ACTIVATION MOLECULE"/>
    <property type="match status" value="1"/>
</dbReference>
<proteinExistence type="predicted"/>
<keyword evidence="5" id="KW-1133">Transmembrane helix</keyword>
<dbReference type="InterPro" id="IPR036179">
    <property type="entry name" value="Ig-like_dom_sf"/>
</dbReference>
<reference evidence="8" key="2">
    <citation type="submission" date="2025-09" db="UniProtKB">
        <authorList>
            <consortium name="Ensembl"/>
        </authorList>
    </citation>
    <scope>IDENTIFICATION</scope>
</reference>
<dbReference type="Ensembl" id="ENSPLAT00000016061.1">
    <property type="protein sequence ID" value="ENSPLAP00000019417.1"/>
    <property type="gene ID" value="ENSPLAG00000001533.1"/>
</dbReference>
<sequence>MAVKFVLSFLILMALQAAAEDVTYFEIGGTLTLNPMFSEAITMLTWKHKANIVAEYIKDSVPLEYLGDLKGRTNVNLTTGVLTVKDMRKSDDGQFTVEINNRVLPVSFNAVGIEKLPPVEVIVRPLTCNSDALSCTVSCGTNFTGVGPVQYFWKKGETEMWKEDEKTITIKNEEGKDRGFTTFTCKAKNLIGEKESSPAVNPFTGKKSDNTGAVAAGIVVPLAILSAAGGWFIYKKYIKKDESSAQAGQVDSEGQCRV</sequence>
<organism evidence="8 9">
    <name type="scientific">Poecilia latipinna</name>
    <name type="common">sailfin molly</name>
    <dbReference type="NCBI Taxonomy" id="48699"/>
    <lineage>
        <taxon>Eukaryota</taxon>
        <taxon>Metazoa</taxon>
        <taxon>Chordata</taxon>
        <taxon>Craniata</taxon>
        <taxon>Vertebrata</taxon>
        <taxon>Euteleostomi</taxon>
        <taxon>Actinopterygii</taxon>
        <taxon>Neopterygii</taxon>
        <taxon>Teleostei</taxon>
        <taxon>Neoteleostei</taxon>
        <taxon>Acanthomorphata</taxon>
        <taxon>Ovalentaria</taxon>
        <taxon>Atherinomorphae</taxon>
        <taxon>Cyprinodontiformes</taxon>
        <taxon>Poeciliidae</taxon>
        <taxon>Poeciliinae</taxon>
        <taxon>Poecilia</taxon>
    </lineage>
</organism>
<feature type="domain" description="Ig-like" evidence="7">
    <location>
        <begin position="117"/>
        <end position="201"/>
    </location>
</feature>
<dbReference type="SUPFAM" id="SSF48726">
    <property type="entry name" value="Immunoglobulin"/>
    <property type="match status" value="2"/>
</dbReference>
<evidence type="ECO:0000313" key="9">
    <source>
        <dbReference type="Proteomes" id="UP000261500"/>
    </source>
</evidence>
<keyword evidence="9" id="KW-1185">Reference proteome</keyword>
<evidence type="ECO:0000313" key="8">
    <source>
        <dbReference type="Ensembl" id="ENSPLAP00000019417.1"/>
    </source>
</evidence>
<comment type="subcellular location">
    <subcellularLocation>
        <location evidence="1">Membrane</location>
    </subcellularLocation>
</comment>
<keyword evidence="5" id="KW-0812">Transmembrane</keyword>
<dbReference type="Gene3D" id="2.60.40.10">
    <property type="entry name" value="Immunoglobulins"/>
    <property type="match status" value="2"/>
</dbReference>
<accession>A0A3B3V3C1</accession>
<protein>
    <recommendedName>
        <fullName evidence="7">Ig-like domain-containing protein</fullName>
    </recommendedName>
</protein>
<dbReference type="InterPro" id="IPR015631">
    <property type="entry name" value="CD2/SLAM_rcpt"/>
</dbReference>
<evidence type="ECO:0000256" key="5">
    <source>
        <dbReference type="SAM" id="Phobius"/>
    </source>
</evidence>
<evidence type="ECO:0000259" key="7">
    <source>
        <dbReference type="PROSITE" id="PS50835"/>
    </source>
</evidence>
<dbReference type="GO" id="GO:0016020">
    <property type="term" value="C:membrane"/>
    <property type="evidence" value="ECO:0007669"/>
    <property type="project" value="UniProtKB-SubCell"/>
</dbReference>
<feature type="chain" id="PRO_5017473413" description="Ig-like domain-containing protein" evidence="6">
    <location>
        <begin position="20"/>
        <end position="258"/>
    </location>
</feature>
<evidence type="ECO:0000256" key="1">
    <source>
        <dbReference type="ARBA" id="ARBA00004370"/>
    </source>
</evidence>
<dbReference type="InterPro" id="IPR007110">
    <property type="entry name" value="Ig-like_dom"/>
</dbReference>
<keyword evidence="3 5" id="KW-0472">Membrane</keyword>
<dbReference type="GeneTree" id="ENSGT00610000086518"/>
<dbReference type="Proteomes" id="UP000261500">
    <property type="component" value="Unplaced"/>
</dbReference>
<feature type="transmembrane region" description="Helical" evidence="5">
    <location>
        <begin position="213"/>
        <end position="234"/>
    </location>
</feature>
<keyword evidence="2 6" id="KW-0732">Signal</keyword>
<dbReference type="PROSITE" id="PS50835">
    <property type="entry name" value="IG_LIKE"/>
    <property type="match status" value="1"/>
</dbReference>
<evidence type="ECO:0000256" key="2">
    <source>
        <dbReference type="ARBA" id="ARBA00022729"/>
    </source>
</evidence>
<dbReference type="InterPro" id="IPR013783">
    <property type="entry name" value="Ig-like_fold"/>
</dbReference>
<name>A0A3B3V3C1_9TELE</name>
<evidence type="ECO:0000256" key="4">
    <source>
        <dbReference type="ARBA" id="ARBA00023180"/>
    </source>
</evidence>
<evidence type="ECO:0000256" key="6">
    <source>
        <dbReference type="SAM" id="SignalP"/>
    </source>
</evidence>
<dbReference type="PANTHER" id="PTHR12080:SF48">
    <property type="entry name" value="IMMUNOGLOBULIN SUBTYPE DOMAIN-CONTAINING PROTEIN"/>
    <property type="match status" value="1"/>
</dbReference>
<keyword evidence="4" id="KW-0325">Glycoprotein</keyword>
<dbReference type="STRING" id="48699.ENSPLAP00000019417"/>
<dbReference type="CDD" id="cd00096">
    <property type="entry name" value="Ig"/>
    <property type="match status" value="1"/>
</dbReference>
<evidence type="ECO:0000256" key="3">
    <source>
        <dbReference type="ARBA" id="ARBA00023136"/>
    </source>
</evidence>
<feature type="signal peptide" evidence="6">
    <location>
        <begin position="1"/>
        <end position="19"/>
    </location>
</feature>
<dbReference type="AlphaFoldDB" id="A0A3B3V3C1"/>
<reference evidence="8" key="1">
    <citation type="submission" date="2025-08" db="UniProtKB">
        <authorList>
            <consortium name="Ensembl"/>
        </authorList>
    </citation>
    <scope>IDENTIFICATION</scope>
</reference>